<dbReference type="EMBL" id="LMBR01000228">
    <property type="protein sequence ID" value="KUL20443.1"/>
    <property type="molecule type" value="Genomic_DNA"/>
</dbReference>
<organism evidence="2 3">
    <name type="scientific">Chlorobium limicola</name>
    <dbReference type="NCBI Taxonomy" id="1092"/>
    <lineage>
        <taxon>Bacteria</taxon>
        <taxon>Pseudomonadati</taxon>
        <taxon>Chlorobiota</taxon>
        <taxon>Chlorobiia</taxon>
        <taxon>Chlorobiales</taxon>
        <taxon>Chlorobiaceae</taxon>
        <taxon>Chlorobium/Pelodictyon group</taxon>
        <taxon>Chlorobium</taxon>
    </lineage>
</organism>
<comment type="caution">
    <text evidence="2">The sequence shown here is derived from an EMBL/GenBank/DDBJ whole genome shotgun (WGS) entry which is preliminary data.</text>
</comment>
<feature type="domain" description="CHAT" evidence="1">
    <location>
        <begin position="544"/>
        <end position="686"/>
    </location>
</feature>
<dbReference type="Proteomes" id="UP000053937">
    <property type="component" value="Unassembled WGS sequence"/>
</dbReference>
<dbReference type="RefSeq" id="WP_059139543.1">
    <property type="nucleotide sequence ID" value="NZ_LMBR01000228.1"/>
</dbReference>
<sequence>MKSWTIDAREAISDLHKIEDIDYELIERTESIASFFCEDQYRFIIATKGLGKSLLLLSKRRLFEDTYLIPEHLPLDVPSVNLLGLSKESQARLFERDYFSLIWSLSIVLSIVKRLSLISNEQNHISVSLREILDSDNYNTVADFFGILIVEVDSKQFFEDLLPDYNKTLLPIVRGIKKPVVAFIDNVDECFESHGDMSREIWYEAQMSLMKSVYDLGRINSKIKIFVSIRKEAFLKLDTEMLLQYKSVSLELEYSKDELKDIFERNIKKDQANHLFKRSGDPVSSFVGVGSIKHGLVEEEEDVFDYIYRHTLRRPRDLMEIGGAISKCKLRERDPNTEMGLQKFKIIVNNAGTNIAKQYISEVLPHLSISQKDLSRLYPLIDSNVISEHRVKAICMELNGNDAACLHRDCKKCTGKIHVFCELYKVGLLGYIDMSSTEKGKYVQVFEKVGDKTFDEVGLLPKSGYYLIHPVLDGLLRINNERYKNNINIKNIIGYDRDWIFDKSRNDDRIEENKGEVRVDIEKEKISILFVAADPSDKTRLRLNEEFRVIQDKLNKGKKRDVLRLEVPQLSTRPSDITQAMLDINPNIVHFSGHGTEDGCICFENNGGQTQLVNPDALATLFNKFTTDLRCVILNACYTYAQANAIAKYVKYVIGMKKEIGDKAAIEFSNGFYQGIGAGKKIEDAFELGLIQILMNGLTDNSIPVLFKNGHIFKRK</sequence>
<dbReference type="Pfam" id="PF12770">
    <property type="entry name" value="CHAT"/>
    <property type="match status" value="1"/>
</dbReference>
<evidence type="ECO:0000313" key="3">
    <source>
        <dbReference type="Proteomes" id="UP000053937"/>
    </source>
</evidence>
<dbReference type="AlphaFoldDB" id="A0A101J5A2"/>
<keyword evidence="3" id="KW-1185">Reference proteome</keyword>
<reference evidence="2 3" key="1">
    <citation type="submission" date="2015-10" db="EMBL/GenBank/DDBJ databases">
        <title>Draft Genome Sequence of Chlorobium limicola strain Frasassi Growing under Artificial Lighting in the Frasassi Cave System.</title>
        <authorList>
            <person name="Mansor M."/>
            <person name="Macalady J."/>
        </authorList>
    </citation>
    <scope>NUCLEOTIDE SEQUENCE [LARGE SCALE GENOMIC DNA]</scope>
    <source>
        <strain evidence="2 3">Frasassi</strain>
    </source>
</reference>
<dbReference type="InterPro" id="IPR024983">
    <property type="entry name" value="CHAT_dom"/>
</dbReference>
<accession>A0A101J5A2</accession>
<evidence type="ECO:0000259" key="1">
    <source>
        <dbReference type="Pfam" id="PF12770"/>
    </source>
</evidence>
<proteinExistence type="predicted"/>
<dbReference type="InterPro" id="IPR059206">
    <property type="entry name" value="Sll1717-like"/>
</dbReference>
<protein>
    <recommendedName>
        <fullName evidence="1">CHAT domain-containing protein</fullName>
    </recommendedName>
</protein>
<gene>
    <name evidence="2" type="ORF">ASB62_08910</name>
</gene>
<evidence type="ECO:0000313" key="2">
    <source>
        <dbReference type="EMBL" id="KUL20443.1"/>
    </source>
</evidence>
<dbReference type="NCBIfam" id="NF047389">
    <property type="entry name" value="ATPase_Sll1717"/>
    <property type="match status" value="1"/>
</dbReference>
<name>A0A101J5A2_CHLLI</name>